<organism evidence="2 3">
    <name type="scientific">Collybiopsis confluens</name>
    <dbReference type="NCBI Taxonomy" id="2823264"/>
    <lineage>
        <taxon>Eukaryota</taxon>
        <taxon>Fungi</taxon>
        <taxon>Dikarya</taxon>
        <taxon>Basidiomycota</taxon>
        <taxon>Agaricomycotina</taxon>
        <taxon>Agaricomycetes</taxon>
        <taxon>Agaricomycetidae</taxon>
        <taxon>Agaricales</taxon>
        <taxon>Marasmiineae</taxon>
        <taxon>Omphalotaceae</taxon>
        <taxon>Collybiopsis</taxon>
    </lineage>
</organism>
<feature type="transmembrane region" description="Helical" evidence="1">
    <location>
        <begin position="235"/>
        <end position="257"/>
    </location>
</feature>
<sequence>MSMDSKFVSQHYPGLKNVQVPEVDYKKLSWGKWTEQKIRRFLIPTTADDFQTKVKYFREEFRESVQEYNEYLVHRSHRLSLLLKLTNTLNVGAAPEQWDSDFDDVGLTLKSLIGAKDGVPSGMATRSMREYNVLNIVPSGFASRFDEQPVDRLSDQLSASELTLVDEYCESIERSKTLKNHLDEVEKDLENYAYLAMLQLTDGLSTALITISTLGAGLVYSTVFSASRDAQLMSYAFPFFSLGFMVPVVVQIALRWAAGLQKEVKFASQQVWTVLTGLFLFISSVAVMAAITILNLTIFFFDPTADSTKGTANIPGIIAFAVSGSIFFVILLGVILSIIATRVLSTMRGFRTLIVAMYGAQARDEDALKNYTPV</sequence>
<dbReference type="AlphaFoldDB" id="A0A8H5MFP2"/>
<comment type="caution">
    <text evidence="2">The sequence shown here is derived from an EMBL/GenBank/DDBJ whole genome shotgun (WGS) entry which is preliminary data.</text>
</comment>
<name>A0A8H5MFP2_9AGAR</name>
<keyword evidence="1" id="KW-1133">Transmembrane helix</keyword>
<keyword evidence="1" id="KW-0472">Membrane</keyword>
<feature type="transmembrane region" description="Helical" evidence="1">
    <location>
        <begin position="313"/>
        <end position="341"/>
    </location>
</feature>
<protein>
    <submittedName>
        <fullName evidence="2">Uncharacterized protein</fullName>
    </submittedName>
</protein>
<evidence type="ECO:0000256" key="1">
    <source>
        <dbReference type="SAM" id="Phobius"/>
    </source>
</evidence>
<reference evidence="2 3" key="1">
    <citation type="journal article" date="2020" name="ISME J.">
        <title>Uncovering the hidden diversity of litter-decomposition mechanisms in mushroom-forming fungi.</title>
        <authorList>
            <person name="Floudas D."/>
            <person name="Bentzer J."/>
            <person name="Ahren D."/>
            <person name="Johansson T."/>
            <person name="Persson P."/>
            <person name="Tunlid A."/>
        </authorList>
    </citation>
    <scope>NUCLEOTIDE SEQUENCE [LARGE SCALE GENOMIC DNA]</scope>
    <source>
        <strain evidence="2 3">CBS 406.79</strain>
    </source>
</reference>
<keyword evidence="1" id="KW-0812">Transmembrane</keyword>
<evidence type="ECO:0000313" key="2">
    <source>
        <dbReference type="EMBL" id="KAF5392303.1"/>
    </source>
</evidence>
<keyword evidence="3" id="KW-1185">Reference proteome</keyword>
<dbReference type="Proteomes" id="UP000518752">
    <property type="component" value="Unassembled WGS sequence"/>
</dbReference>
<proteinExistence type="predicted"/>
<dbReference type="OrthoDB" id="2679843at2759"/>
<accession>A0A8H5MFP2</accession>
<feature type="transmembrane region" description="Helical" evidence="1">
    <location>
        <begin position="278"/>
        <end position="301"/>
    </location>
</feature>
<evidence type="ECO:0000313" key="3">
    <source>
        <dbReference type="Proteomes" id="UP000518752"/>
    </source>
</evidence>
<gene>
    <name evidence="2" type="ORF">D9757_001388</name>
</gene>
<dbReference type="EMBL" id="JAACJN010000006">
    <property type="protein sequence ID" value="KAF5392303.1"/>
    <property type="molecule type" value="Genomic_DNA"/>
</dbReference>
<feature type="transmembrane region" description="Helical" evidence="1">
    <location>
        <begin position="204"/>
        <end position="223"/>
    </location>
</feature>